<evidence type="ECO:0000256" key="5">
    <source>
        <dbReference type="ARBA" id="ARBA00022664"/>
    </source>
</evidence>
<dbReference type="GO" id="GO:0008033">
    <property type="term" value="P:tRNA processing"/>
    <property type="evidence" value="ECO:0007669"/>
    <property type="project" value="UniProtKB-KW"/>
</dbReference>
<reference evidence="12" key="1">
    <citation type="submission" date="2019-07" db="EMBL/GenBank/DDBJ databases">
        <title>Phylogeography of insular plant Microtropis japonica (Celastraceae) with a disjunct distribution.</title>
        <authorList>
            <person name="Yamada T."/>
            <person name="Kokubugata G."/>
            <person name="Fujii S."/>
            <person name="Chen C.F."/>
            <person name="Maki M."/>
        </authorList>
    </citation>
    <scope>NUCLEOTIDE SEQUENCE</scope>
    <source>
        <strain evidence="12">F_Tw1</strain>
        <tissue evidence="12">Leaf</tissue>
    </source>
</reference>
<comment type="similarity">
    <text evidence="2 8">Belongs to the intron maturase 2 family. MatK subfamily.</text>
</comment>
<dbReference type="GO" id="GO:0008380">
    <property type="term" value="P:RNA splicing"/>
    <property type="evidence" value="ECO:0007669"/>
    <property type="project" value="UniProtKB-UniRule"/>
</dbReference>
<keyword evidence="3 9" id="KW-0150">Chloroplast</keyword>
<feature type="domain" description="Domain X" evidence="10">
    <location>
        <begin position="387"/>
        <end position="505"/>
    </location>
</feature>
<organism evidence="12">
    <name type="scientific">Microtropis fokienensis</name>
    <dbReference type="NCBI Taxonomy" id="1089417"/>
    <lineage>
        <taxon>Eukaryota</taxon>
        <taxon>Viridiplantae</taxon>
        <taxon>Streptophyta</taxon>
        <taxon>Embryophyta</taxon>
        <taxon>Tracheophyta</taxon>
        <taxon>Spermatophyta</taxon>
        <taxon>Magnoliopsida</taxon>
        <taxon>eudicotyledons</taxon>
        <taxon>Gunneridae</taxon>
        <taxon>Pentapetalae</taxon>
        <taxon>rosids</taxon>
        <taxon>fabids</taxon>
        <taxon>Celastrales</taxon>
        <taxon>Celastraceae</taxon>
        <taxon>Microtropis</taxon>
    </lineage>
</organism>
<evidence type="ECO:0000256" key="2">
    <source>
        <dbReference type="ARBA" id="ARBA00006621"/>
    </source>
</evidence>
<dbReference type="AlphaFoldDB" id="A0A6S4QKJ9"/>
<evidence type="ECO:0000256" key="6">
    <source>
        <dbReference type="ARBA" id="ARBA00022694"/>
    </source>
</evidence>
<dbReference type="HAMAP" id="MF_01390">
    <property type="entry name" value="MatK"/>
    <property type="match status" value="1"/>
</dbReference>
<evidence type="ECO:0000259" key="11">
    <source>
        <dbReference type="Pfam" id="PF01824"/>
    </source>
</evidence>
<dbReference type="InterPro" id="IPR002866">
    <property type="entry name" value="Maturase_MatK"/>
</dbReference>
<keyword evidence="6 8" id="KW-0819">tRNA processing</keyword>
<keyword evidence="5 8" id="KW-0507">mRNA processing</keyword>
<dbReference type="InterPro" id="IPR024942">
    <property type="entry name" value="Maturase_MatK_N"/>
</dbReference>
<dbReference type="EMBL" id="LC495221">
    <property type="protein sequence ID" value="BBM90805.1"/>
    <property type="molecule type" value="Genomic_DNA"/>
</dbReference>
<evidence type="ECO:0000313" key="12">
    <source>
        <dbReference type="EMBL" id="BBM90805.1"/>
    </source>
</evidence>
<dbReference type="GO" id="GO:0006397">
    <property type="term" value="P:mRNA processing"/>
    <property type="evidence" value="ECO:0007669"/>
    <property type="project" value="UniProtKB-KW"/>
</dbReference>
<dbReference type="Pfam" id="PF01824">
    <property type="entry name" value="MatK_N"/>
    <property type="match status" value="1"/>
</dbReference>
<comment type="subcellular location">
    <subcellularLocation>
        <location evidence="1 8">Plastid</location>
        <location evidence="1 8">Chloroplast</location>
    </subcellularLocation>
</comment>
<dbReference type="InterPro" id="IPR024937">
    <property type="entry name" value="Domain_X"/>
</dbReference>
<evidence type="ECO:0000256" key="4">
    <source>
        <dbReference type="ARBA" id="ARBA00022640"/>
    </source>
</evidence>
<evidence type="ECO:0000256" key="7">
    <source>
        <dbReference type="ARBA" id="ARBA00022884"/>
    </source>
</evidence>
<gene>
    <name evidence="8 12" type="primary">matK</name>
</gene>
<dbReference type="GO" id="GO:0009507">
    <property type="term" value="C:chloroplast"/>
    <property type="evidence" value="ECO:0007669"/>
    <property type="project" value="UniProtKB-SubCell"/>
</dbReference>
<dbReference type="PANTHER" id="PTHR34811:SF1">
    <property type="entry name" value="MATURASE K"/>
    <property type="match status" value="1"/>
</dbReference>
<geneLocation type="chloroplast" evidence="12"/>
<protein>
    <recommendedName>
        <fullName evidence="8">Maturase K</fullName>
    </recommendedName>
    <alternativeName>
        <fullName evidence="8">Intron maturase</fullName>
    </alternativeName>
</protein>
<evidence type="ECO:0000259" key="10">
    <source>
        <dbReference type="Pfam" id="PF01348"/>
    </source>
</evidence>
<keyword evidence="4 9" id="KW-0934">Plastid</keyword>
<evidence type="ECO:0000256" key="8">
    <source>
        <dbReference type="HAMAP-Rule" id="MF_01390"/>
    </source>
</evidence>
<dbReference type="Pfam" id="PF01348">
    <property type="entry name" value="Intron_maturas2"/>
    <property type="match status" value="1"/>
</dbReference>
<dbReference type="GO" id="GO:0003723">
    <property type="term" value="F:RNA binding"/>
    <property type="evidence" value="ECO:0007669"/>
    <property type="project" value="UniProtKB-KW"/>
</dbReference>
<name>A0A6S4QKJ9_9ROSI</name>
<evidence type="ECO:0000256" key="1">
    <source>
        <dbReference type="ARBA" id="ARBA00004229"/>
    </source>
</evidence>
<comment type="function">
    <text evidence="8 9">Usually encoded in the trnK tRNA gene intron. Probably assists in splicing its own and other chloroplast group II introns.</text>
</comment>
<feature type="domain" description="Maturase MatK N-terminal" evidence="11">
    <location>
        <begin position="25"/>
        <end position="359"/>
    </location>
</feature>
<proteinExistence type="inferred from homology"/>
<accession>A0A6S4QKJ9</accession>
<keyword evidence="7 8" id="KW-0694">RNA-binding</keyword>
<sequence>MYRIMYHLIISKTLPLVWFKLNFKMEEFQRYLELDPSRQHDFLYPLFFREYIYVLAHDHGLNRSILLQNVNYANKSSLLTVKRLITHLITQMYHQNHLIISTNYSSQNPFVRYNKNFYYQKMSEGFSVIVEIPFSLRLTSFLERSKIVKSHNLRSIHSIFPFLEDKFSHLNYVLDVLIPYPAHLEILVQILRCWVKDVSSLHLLRFVLHEYWNWNRFLTPKKSIYIFSQSNPRFFLLLYNSYVSKYESIFLFLRNQDSHLRSTSSRVLLERILFYGKIEDLAEVFPNDFQVVLRLSKDPCTHYVRYQGKSILASKDMPFLMNKWKFYLVILCQCNFDARSQPERIHINQLSKHPLDFLGYLSSVRLDSSAVRSQMLDNAYLMDNTMKKFDTRVPLISLIESLTKARFCNVLGHPISKSTRADSTDSAIIDRFVRICTNLSHYYSGSSKKNSLYRLKYVLRLSCVKTLARKHKRTVRAFLKRLGSELLEEFFTEEEDILSLSFPRVSSTLRRLYRGRIWYFDMICINDLAPVMRPCK</sequence>
<evidence type="ECO:0000256" key="9">
    <source>
        <dbReference type="RuleBase" id="RU004226"/>
    </source>
</evidence>
<evidence type="ECO:0000256" key="3">
    <source>
        <dbReference type="ARBA" id="ARBA00022528"/>
    </source>
</evidence>
<dbReference type="PANTHER" id="PTHR34811">
    <property type="entry name" value="MATURASE K"/>
    <property type="match status" value="1"/>
</dbReference>